<proteinExistence type="predicted"/>
<comment type="caution">
    <text evidence="2">The sequence shown here is derived from an EMBL/GenBank/DDBJ whole genome shotgun (WGS) entry which is preliminary data.</text>
</comment>
<dbReference type="GO" id="GO:0003677">
    <property type="term" value="F:DNA binding"/>
    <property type="evidence" value="ECO:0007669"/>
    <property type="project" value="InterPro"/>
</dbReference>
<name>A0A831PP03_9BACT</name>
<reference evidence="2" key="1">
    <citation type="journal article" date="2020" name="mSystems">
        <title>Genome- and Community-Level Interaction Insights into Carbon Utilization and Element Cycling Functions of Hydrothermarchaeota in Hydrothermal Sediment.</title>
        <authorList>
            <person name="Zhou Z."/>
            <person name="Liu Y."/>
            <person name="Xu W."/>
            <person name="Pan J."/>
            <person name="Luo Z.H."/>
            <person name="Li M."/>
        </authorList>
    </citation>
    <scope>NUCLEOTIDE SEQUENCE [LARGE SCALE GENOMIC DNA]</scope>
    <source>
        <strain evidence="2">SpSt-1217</strain>
    </source>
</reference>
<feature type="domain" description="Helix-turn-helix" evidence="1">
    <location>
        <begin position="80"/>
        <end position="127"/>
    </location>
</feature>
<dbReference type="Proteomes" id="UP000886047">
    <property type="component" value="Unassembled WGS sequence"/>
</dbReference>
<sequence>MRFTEEIKKPTKQEQKAAMESYDALASMLEQLRSENPEIEIEETSEKIKVPLSALKLLAKILKETSQGNPVSIVPIATEMTTQAAAELIGCSRPHFVKLLESGDIKYTKVGRHRRVKFEDVMNYKKKMKERQKQLLIEIMKSDEETGLYDS</sequence>
<accession>A0A831PP03</accession>
<gene>
    <name evidence="2" type="ORF">ENN90_00380</name>
</gene>
<evidence type="ECO:0000259" key="1">
    <source>
        <dbReference type="Pfam" id="PF12728"/>
    </source>
</evidence>
<evidence type="ECO:0000313" key="2">
    <source>
        <dbReference type="EMBL" id="HDR50063.1"/>
    </source>
</evidence>
<dbReference type="NCBIfam" id="TIGR01764">
    <property type="entry name" value="excise"/>
    <property type="match status" value="1"/>
</dbReference>
<organism evidence="2">
    <name type="scientific">Mariniphaga anaerophila</name>
    <dbReference type="NCBI Taxonomy" id="1484053"/>
    <lineage>
        <taxon>Bacteria</taxon>
        <taxon>Pseudomonadati</taxon>
        <taxon>Bacteroidota</taxon>
        <taxon>Bacteroidia</taxon>
        <taxon>Marinilabiliales</taxon>
        <taxon>Prolixibacteraceae</taxon>
        <taxon>Mariniphaga</taxon>
    </lineage>
</organism>
<dbReference type="AlphaFoldDB" id="A0A831PP03"/>
<protein>
    <submittedName>
        <fullName evidence="2">Helix-turn-helix domain-containing protein</fullName>
    </submittedName>
</protein>
<dbReference type="Pfam" id="PF12728">
    <property type="entry name" value="HTH_17"/>
    <property type="match status" value="1"/>
</dbReference>
<dbReference type="EMBL" id="DSDK01000019">
    <property type="protein sequence ID" value="HDR50063.1"/>
    <property type="molecule type" value="Genomic_DNA"/>
</dbReference>
<dbReference type="InterPro" id="IPR041657">
    <property type="entry name" value="HTH_17"/>
</dbReference>
<dbReference type="InterPro" id="IPR010093">
    <property type="entry name" value="SinI_DNA-bd"/>
</dbReference>